<keyword evidence="8" id="KW-1185">Reference proteome</keyword>
<evidence type="ECO:0000313" key="8">
    <source>
        <dbReference type="Proteomes" id="UP000584642"/>
    </source>
</evidence>
<dbReference type="PANTHER" id="PTHR15162:SF7">
    <property type="entry name" value="SUCCINYLGLUTAMATE DESUCCINYLASE"/>
    <property type="match status" value="1"/>
</dbReference>
<evidence type="ECO:0000256" key="5">
    <source>
        <dbReference type="SAM" id="MobiDB-lite"/>
    </source>
</evidence>
<dbReference type="Gene3D" id="3.40.630.10">
    <property type="entry name" value="Zn peptidases"/>
    <property type="match status" value="1"/>
</dbReference>
<proteinExistence type="predicted"/>
<dbReference type="InterPro" id="IPR055438">
    <property type="entry name" value="AstE_AspA_cat"/>
</dbReference>
<organism evidence="7 8">
    <name type="scientific">Azospirillum oleiclasticum</name>
    <dbReference type="NCBI Taxonomy" id="2735135"/>
    <lineage>
        <taxon>Bacteria</taxon>
        <taxon>Pseudomonadati</taxon>
        <taxon>Pseudomonadota</taxon>
        <taxon>Alphaproteobacteria</taxon>
        <taxon>Rhodospirillales</taxon>
        <taxon>Azospirillaceae</taxon>
        <taxon>Azospirillum</taxon>
    </lineage>
</organism>
<feature type="domain" description="Succinylglutamate desuccinylase/Aspartoacylase catalytic" evidence="6">
    <location>
        <begin position="102"/>
        <end position="224"/>
    </location>
</feature>
<comment type="caution">
    <text evidence="7">The sequence shown here is derived from an EMBL/GenBank/DDBJ whole genome shotgun (WGS) entry which is preliminary data.</text>
</comment>
<evidence type="ECO:0000313" key="7">
    <source>
        <dbReference type="EMBL" id="NYZ20461.1"/>
    </source>
</evidence>
<sequence length="382" mass="41302">MGRACDCVYPSRRRPSTQNRHSSTRSRPARRRAELHGAWVARRRTLLHSGTRKAPCAGTPQPSDRPLNEQAPPVQLVPPDIAPYRCGNTGVDYVTTLVSGQPGPHVVLNALMHGNELCGAIALDALLRMGVRPRRGSLTFAFANVAAYRAFDAERPYVSRYIDEDMNRLWATEVLESRRSSVELRRARALLPIFGMADVLLDLHSMTNDSAPLTLCGRTERAAALAHRLGHPGWIVADAGHAAGLRLIDHPRFAAGGAGTALLVECGQHWQAATAAVALEVCLRLLTVLEVIDPAVAAAGRIPVRDGPPRQVEVTHAVTATTDEFTFTETYTGLEVIPRAGTVIARDGATLVTTPYDGCVLIMPGRRLRPGQTAVRLGRIVG</sequence>
<evidence type="ECO:0000256" key="1">
    <source>
        <dbReference type="ARBA" id="ARBA00001947"/>
    </source>
</evidence>
<feature type="region of interest" description="Disordered" evidence="5">
    <location>
        <begin position="50"/>
        <end position="70"/>
    </location>
</feature>
<dbReference type="Pfam" id="PF24827">
    <property type="entry name" value="AstE_AspA_cat"/>
    <property type="match status" value="1"/>
</dbReference>
<gene>
    <name evidence="7" type="ORF">HND93_12125</name>
</gene>
<dbReference type="SUPFAM" id="SSF53187">
    <property type="entry name" value="Zn-dependent exopeptidases"/>
    <property type="match status" value="1"/>
</dbReference>
<keyword evidence="3" id="KW-0378">Hydrolase</keyword>
<evidence type="ECO:0000259" key="6">
    <source>
        <dbReference type="Pfam" id="PF24827"/>
    </source>
</evidence>
<dbReference type="PANTHER" id="PTHR15162">
    <property type="entry name" value="ASPARTOACYLASE"/>
    <property type="match status" value="1"/>
</dbReference>
<name>A0ABX2T8C6_9PROT</name>
<comment type="cofactor">
    <cofactor evidence="1">
        <name>Zn(2+)</name>
        <dbReference type="ChEBI" id="CHEBI:29105"/>
    </cofactor>
</comment>
<evidence type="ECO:0000256" key="2">
    <source>
        <dbReference type="ARBA" id="ARBA00022723"/>
    </source>
</evidence>
<reference evidence="7 8" key="1">
    <citation type="submission" date="2020-05" db="EMBL/GenBank/DDBJ databases">
        <title>Azospirillum oleiclasticum sp. nov, a nitrogen-fixing and heavy crude oil-emulsifying bacterium isolated from the crude oil of Yumen Oilfield.</title>
        <authorList>
            <person name="Wu D."/>
            <person name="Cai M."/>
            <person name="Zhang X."/>
        </authorList>
    </citation>
    <scope>NUCLEOTIDE SEQUENCE [LARGE SCALE GENOMIC DNA]</scope>
    <source>
        <strain evidence="7 8">ROY-1-1-2</strain>
    </source>
</reference>
<accession>A0ABX2T8C6</accession>
<feature type="region of interest" description="Disordered" evidence="5">
    <location>
        <begin position="1"/>
        <end position="34"/>
    </location>
</feature>
<evidence type="ECO:0000256" key="4">
    <source>
        <dbReference type="ARBA" id="ARBA00022833"/>
    </source>
</evidence>
<evidence type="ECO:0000256" key="3">
    <source>
        <dbReference type="ARBA" id="ARBA00022801"/>
    </source>
</evidence>
<dbReference type="Proteomes" id="UP000584642">
    <property type="component" value="Unassembled WGS sequence"/>
</dbReference>
<keyword evidence="2" id="KW-0479">Metal-binding</keyword>
<protein>
    <submittedName>
        <fullName evidence="7">Succinylglutamate desuccinylase</fullName>
    </submittedName>
</protein>
<dbReference type="InterPro" id="IPR050178">
    <property type="entry name" value="AspA/AstE_fam"/>
</dbReference>
<dbReference type="EMBL" id="JABFDB010000008">
    <property type="protein sequence ID" value="NYZ20461.1"/>
    <property type="molecule type" value="Genomic_DNA"/>
</dbReference>
<keyword evidence="4" id="KW-0862">Zinc</keyword>